<reference evidence="6 7" key="1">
    <citation type="submission" date="2018-03" db="EMBL/GenBank/DDBJ databases">
        <title>Comparative genomics illustrates the genes involved in a hyperalkaliphilic mechanisms of Serpentinomonas isolated from highly-alkaline calcium-rich serpentinized springs.</title>
        <authorList>
            <person name="Suzuki S."/>
            <person name="Ishii S."/>
            <person name="Walworth N."/>
            <person name="Bird L."/>
            <person name="Kuenen J.G."/>
            <person name="Nealson K.H."/>
        </authorList>
    </citation>
    <scope>NUCLEOTIDE SEQUENCE [LARGE SCALE GENOMIC DNA]</scope>
    <source>
        <strain evidence="6 7">83</strain>
    </source>
</reference>
<dbReference type="Pfam" id="PF00005">
    <property type="entry name" value="ABC_tran"/>
    <property type="match status" value="1"/>
</dbReference>
<dbReference type="InterPro" id="IPR032823">
    <property type="entry name" value="BCA_ABC_TP_C"/>
</dbReference>
<comment type="caution">
    <text evidence="6">The sequence shown here is derived from an EMBL/GenBank/DDBJ whole genome shotgun (WGS) entry which is preliminary data.</text>
</comment>
<evidence type="ECO:0000256" key="1">
    <source>
        <dbReference type="ARBA" id="ARBA00022448"/>
    </source>
</evidence>
<keyword evidence="1" id="KW-0813">Transport</keyword>
<accession>A0A2S9KBF8</accession>
<dbReference type="RefSeq" id="WP_105730744.1">
    <property type="nucleotide sequence ID" value="NZ_PVLR01000047.1"/>
</dbReference>
<protein>
    <submittedName>
        <fullName evidence="6">ABC transporter ATP-binding protein</fullName>
    </submittedName>
</protein>
<evidence type="ECO:0000256" key="2">
    <source>
        <dbReference type="ARBA" id="ARBA00022475"/>
    </source>
</evidence>
<dbReference type="SMART" id="SM00382">
    <property type="entry name" value="AAA"/>
    <property type="match status" value="1"/>
</dbReference>
<dbReference type="PROSITE" id="PS50893">
    <property type="entry name" value="ABC_TRANSPORTER_2"/>
    <property type="match status" value="1"/>
</dbReference>
<organism evidence="6 7">
    <name type="scientific">Malikia spinosa</name>
    <dbReference type="NCBI Taxonomy" id="86180"/>
    <lineage>
        <taxon>Bacteria</taxon>
        <taxon>Pseudomonadati</taxon>
        <taxon>Pseudomonadota</taxon>
        <taxon>Betaproteobacteria</taxon>
        <taxon>Burkholderiales</taxon>
        <taxon>Comamonadaceae</taxon>
        <taxon>Malikia</taxon>
    </lineage>
</organism>
<feature type="domain" description="ABC transporter" evidence="5">
    <location>
        <begin position="8"/>
        <end position="249"/>
    </location>
</feature>
<name>A0A2S9KBF8_9BURK</name>
<evidence type="ECO:0000256" key="4">
    <source>
        <dbReference type="ARBA" id="ARBA00022840"/>
    </source>
</evidence>
<evidence type="ECO:0000313" key="6">
    <source>
        <dbReference type="EMBL" id="PRD67712.1"/>
    </source>
</evidence>
<sequence length="256" mass="28012">MSRDDTVLAVEGLSKRFGRIEVLREVTLSIARGERVALIGPNGAGKSTLFNLLSGREAASAGRIWLEGRRIDGLRPHQISRLGLARSFQVSHLFPRLSVFDNLRCAMFWSLGLGYSCWRPLSRLRELNRRAEALLARLQLESRRDLAAANLSYAEQRALEIGVTVAGGAQVILLDEPTAGMSRSETARCIDLIRDLSAGKTLLMVEHDMGVVFGLADRIAVLAQGELIAFGTPAEIRADARVQQAYLGALPPLEQP</sequence>
<dbReference type="Proteomes" id="UP000238326">
    <property type="component" value="Unassembled WGS sequence"/>
</dbReference>
<dbReference type="InterPro" id="IPR003593">
    <property type="entry name" value="AAA+_ATPase"/>
</dbReference>
<proteinExistence type="predicted"/>
<dbReference type="InterPro" id="IPR051120">
    <property type="entry name" value="ABC_AA/LPS_Transport"/>
</dbReference>
<dbReference type="Gene3D" id="3.40.50.300">
    <property type="entry name" value="P-loop containing nucleotide triphosphate hydrolases"/>
    <property type="match status" value="1"/>
</dbReference>
<dbReference type="GO" id="GO:0016887">
    <property type="term" value="F:ATP hydrolysis activity"/>
    <property type="evidence" value="ECO:0007669"/>
    <property type="project" value="InterPro"/>
</dbReference>
<keyword evidence="2" id="KW-1003">Cell membrane</keyword>
<dbReference type="GO" id="GO:0005524">
    <property type="term" value="F:ATP binding"/>
    <property type="evidence" value="ECO:0007669"/>
    <property type="project" value="UniProtKB-KW"/>
</dbReference>
<keyword evidence="3" id="KW-0547">Nucleotide-binding</keyword>
<gene>
    <name evidence="6" type="ORF">C6P61_15020</name>
</gene>
<keyword evidence="2" id="KW-0472">Membrane</keyword>
<dbReference type="EMBL" id="PVLR01000047">
    <property type="protein sequence ID" value="PRD67712.1"/>
    <property type="molecule type" value="Genomic_DNA"/>
</dbReference>
<dbReference type="GO" id="GO:0005886">
    <property type="term" value="C:plasma membrane"/>
    <property type="evidence" value="ECO:0007669"/>
    <property type="project" value="TreeGrafter"/>
</dbReference>
<dbReference type="SUPFAM" id="SSF52540">
    <property type="entry name" value="P-loop containing nucleoside triphosphate hydrolases"/>
    <property type="match status" value="1"/>
</dbReference>
<dbReference type="InterPro" id="IPR003439">
    <property type="entry name" value="ABC_transporter-like_ATP-bd"/>
</dbReference>
<dbReference type="InterPro" id="IPR027417">
    <property type="entry name" value="P-loop_NTPase"/>
</dbReference>
<dbReference type="PANTHER" id="PTHR45772">
    <property type="entry name" value="CONSERVED COMPONENT OF ABC TRANSPORTER FOR NATURAL AMINO ACIDS-RELATED"/>
    <property type="match status" value="1"/>
</dbReference>
<evidence type="ECO:0000256" key="3">
    <source>
        <dbReference type="ARBA" id="ARBA00022741"/>
    </source>
</evidence>
<evidence type="ECO:0000259" key="5">
    <source>
        <dbReference type="PROSITE" id="PS50893"/>
    </source>
</evidence>
<dbReference type="OrthoDB" id="9781337at2"/>
<keyword evidence="7" id="KW-1185">Reference proteome</keyword>
<evidence type="ECO:0000313" key="7">
    <source>
        <dbReference type="Proteomes" id="UP000238326"/>
    </source>
</evidence>
<keyword evidence="4 6" id="KW-0067">ATP-binding</keyword>
<dbReference type="AlphaFoldDB" id="A0A2S9KBF8"/>
<dbReference type="CDD" id="cd03219">
    <property type="entry name" value="ABC_Mj1267_LivG_branched"/>
    <property type="match status" value="1"/>
</dbReference>
<dbReference type="PANTHER" id="PTHR45772:SF3">
    <property type="entry name" value="ABC TRANSPORTER ATP-BINDING PROTEIN"/>
    <property type="match status" value="1"/>
</dbReference>
<dbReference type="Pfam" id="PF12399">
    <property type="entry name" value="BCA_ABC_TP_C"/>
    <property type="match status" value="1"/>
</dbReference>